<feature type="transmembrane region" description="Helical" evidence="2">
    <location>
        <begin position="139"/>
        <end position="158"/>
    </location>
</feature>
<comment type="caution">
    <text evidence="3">The sequence shown here is derived from an EMBL/GenBank/DDBJ whole genome shotgun (WGS) entry which is preliminary data.</text>
</comment>
<gene>
    <name evidence="3" type="ORF">GCM10009030_24950</name>
</gene>
<sequence>MPDSLLVHVNRDELHGLAVPTTFETSESFDVRLVNHGEATHVHLHLDDALSSLASIEAPNHHVERDSERRVRVTLTRDGAVRGKLKVVTAYGATTRYVDVVVTEPDRSDDPVEVDEDLAKPQPKPEPGSDSVLADVPDVPVLVVGGVALLAAATAAFFVQNVVVLLAALAVVVGVLVTVYAVLAT</sequence>
<dbReference type="EMBL" id="BMOU01000004">
    <property type="protein sequence ID" value="GGN96551.1"/>
    <property type="molecule type" value="Genomic_DNA"/>
</dbReference>
<organism evidence="3 4">
    <name type="scientific">Haloarcula pellucida</name>
    <dbReference type="NCBI Taxonomy" id="1427151"/>
    <lineage>
        <taxon>Archaea</taxon>
        <taxon>Methanobacteriati</taxon>
        <taxon>Methanobacteriota</taxon>
        <taxon>Stenosarchaea group</taxon>
        <taxon>Halobacteria</taxon>
        <taxon>Halobacteriales</taxon>
        <taxon>Haloarculaceae</taxon>
        <taxon>Haloarcula</taxon>
    </lineage>
</organism>
<dbReference type="InterPro" id="IPR055946">
    <property type="entry name" value="DUF7524"/>
</dbReference>
<feature type="transmembrane region" description="Helical" evidence="2">
    <location>
        <begin position="164"/>
        <end position="183"/>
    </location>
</feature>
<feature type="region of interest" description="Disordered" evidence="1">
    <location>
        <begin position="105"/>
        <end position="132"/>
    </location>
</feature>
<keyword evidence="2" id="KW-0812">Transmembrane</keyword>
<evidence type="ECO:0000256" key="1">
    <source>
        <dbReference type="SAM" id="MobiDB-lite"/>
    </source>
</evidence>
<proteinExistence type="predicted"/>
<evidence type="ECO:0000313" key="4">
    <source>
        <dbReference type="Proteomes" id="UP000605784"/>
    </source>
</evidence>
<keyword evidence="2" id="KW-1133">Transmembrane helix</keyword>
<dbReference type="AlphaFoldDB" id="A0A830GM57"/>
<keyword evidence="2" id="KW-0472">Membrane</keyword>
<keyword evidence="4" id="KW-1185">Reference proteome</keyword>
<name>A0A830GM57_9EURY</name>
<evidence type="ECO:0000256" key="2">
    <source>
        <dbReference type="SAM" id="Phobius"/>
    </source>
</evidence>
<evidence type="ECO:0000313" key="3">
    <source>
        <dbReference type="EMBL" id="GGN96551.1"/>
    </source>
</evidence>
<dbReference type="Proteomes" id="UP000605784">
    <property type="component" value="Unassembled WGS sequence"/>
</dbReference>
<protein>
    <submittedName>
        <fullName evidence="3">Uncharacterized protein</fullName>
    </submittedName>
</protein>
<dbReference type="RefSeq" id="WP_188998192.1">
    <property type="nucleotide sequence ID" value="NZ_BMOU01000004.1"/>
</dbReference>
<reference evidence="3" key="1">
    <citation type="journal article" date="2014" name="Int. J. Syst. Evol. Microbiol.">
        <title>Complete genome sequence of Corynebacterium casei LMG S-19264T (=DSM 44701T), isolated from a smear-ripened cheese.</title>
        <authorList>
            <consortium name="US DOE Joint Genome Institute (JGI-PGF)"/>
            <person name="Walter F."/>
            <person name="Albersmeier A."/>
            <person name="Kalinowski J."/>
            <person name="Ruckert C."/>
        </authorList>
    </citation>
    <scope>NUCLEOTIDE SEQUENCE</scope>
    <source>
        <strain evidence="3">JCM 17820</strain>
    </source>
</reference>
<dbReference type="Pfam" id="PF24368">
    <property type="entry name" value="DUF7524"/>
    <property type="match status" value="1"/>
</dbReference>
<accession>A0A830GM57</accession>
<reference evidence="3" key="2">
    <citation type="submission" date="2020-09" db="EMBL/GenBank/DDBJ databases">
        <authorList>
            <person name="Sun Q."/>
            <person name="Ohkuma M."/>
        </authorList>
    </citation>
    <scope>NUCLEOTIDE SEQUENCE</scope>
    <source>
        <strain evidence="3">JCM 17820</strain>
    </source>
</reference>